<dbReference type="AlphaFoldDB" id="A0A370TNF4"/>
<dbReference type="EMBL" id="NPIC01000003">
    <property type="protein sequence ID" value="RDL37044.1"/>
    <property type="molecule type" value="Genomic_DNA"/>
</dbReference>
<protein>
    <submittedName>
        <fullName evidence="2">Uncharacterized protein</fullName>
    </submittedName>
</protein>
<dbReference type="OrthoDB" id="5360255at2759"/>
<comment type="caution">
    <text evidence="2">The sequence shown here is derived from an EMBL/GenBank/DDBJ whole genome shotgun (WGS) entry which is preliminary data.</text>
</comment>
<accession>A0A370TNF4</accession>
<sequence>MSQLFPRAHESVLDALPFAKFSHATCAYDVSTFTWCHVSGRDDLRLVFHAGGTVDKHGNHVESLVMDIHAGAELLESQDLGELVELSKGFGSSTEPARPVQVVIKCPCLAMRYPKPGNIVRRIQLRFRNESDFNRALNVLNHLGLPTLDNISAEQSRSCPVASPVPSMVSSTSTSSTGTIVPSMPRLAPHNMPSYEPVKQSFDVPPLPFPPSDFKVPFRADHPCPRTLGPLGTLPFSTSSTIRPASASTGPATRHPSLYLSQIEQQHRRISQPFMQSSILGQSNSSMRSRYFAPESGSQPGQMSEETDSMSRALSTSPFLLPKSNPIHSEGSPLAVASFVNPFNQGSKAQPDSGRPYSAPITQPHIQSLSIPPRRELPFPTSPQKSTPSPVSALPLLPKPTPIKSTETPIVIRGTSSVKETTSTHKHVENRVAQHKTMCMTSSVKPQDKSLLNKTAPFEVSNNDELVSEGPAVPQEVASPLAIKITAASSGLPTTTTGLQSKPKTVRKRNAAPARQSLATKRLKMMDQGTQTQTLSGRDHTVMQRSTPAIDENAPTLSLPSADHLDTLDKFVHKYNGRPRPTELWEAPGYIEASEEQRDILLADFVCDNLDNPEFLQLCQDAERAWCRIGLGV</sequence>
<reference evidence="2 3" key="1">
    <citation type="journal article" date="2018" name="IMA Fungus">
        <title>IMA Genome-F 9: Draft genome sequence of Annulohypoxylon stygium, Aspergillus mulundensis, Berkeleyomyces basicola (syn. Thielaviopsis basicola), Ceratocystis smalleyi, two Cercospora beticola strains, Coleophoma cylindrospora, Fusarium fracticaudum, Phialophora cf. hyalina, and Morchella septimelata.</title>
        <authorList>
            <person name="Wingfield B.D."/>
            <person name="Bills G.F."/>
            <person name="Dong Y."/>
            <person name="Huang W."/>
            <person name="Nel W.J."/>
            <person name="Swalarsk-Parry B.S."/>
            <person name="Vaghefi N."/>
            <person name="Wilken P.M."/>
            <person name="An Z."/>
            <person name="de Beer Z.W."/>
            <person name="De Vos L."/>
            <person name="Chen L."/>
            <person name="Duong T.A."/>
            <person name="Gao Y."/>
            <person name="Hammerbacher A."/>
            <person name="Kikkert J.R."/>
            <person name="Li Y."/>
            <person name="Li H."/>
            <person name="Li K."/>
            <person name="Li Q."/>
            <person name="Liu X."/>
            <person name="Ma X."/>
            <person name="Naidoo K."/>
            <person name="Pethybridge S.J."/>
            <person name="Sun J."/>
            <person name="Steenkamp E.T."/>
            <person name="van der Nest M.A."/>
            <person name="van Wyk S."/>
            <person name="Wingfield M.J."/>
            <person name="Xiong C."/>
            <person name="Yue Q."/>
            <person name="Zhang X."/>
        </authorList>
    </citation>
    <scope>NUCLEOTIDE SEQUENCE [LARGE SCALE GENOMIC DNA]</scope>
    <source>
        <strain evidence="2 3">BP 5553</strain>
    </source>
</reference>
<gene>
    <name evidence="2" type="ORF">BP5553_04477</name>
</gene>
<dbReference type="STRING" id="2656787.A0A370TNF4"/>
<evidence type="ECO:0000313" key="2">
    <source>
        <dbReference type="EMBL" id="RDL37044.1"/>
    </source>
</evidence>
<dbReference type="GeneID" id="43597326"/>
<dbReference type="RefSeq" id="XP_031869700.1">
    <property type="nucleotide sequence ID" value="XM_032013100.1"/>
</dbReference>
<feature type="region of interest" description="Disordered" evidence="1">
    <location>
        <begin position="285"/>
        <end position="326"/>
    </location>
</feature>
<organism evidence="2 3">
    <name type="scientific">Venustampulla echinocandica</name>
    <dbReference type="NCBI Taxonomy" id="2656787"/>
    <lineage>
        <taxon>Eukaryota</taxon>
        <taxon>Fungi</taxon>
        <taxon>Dikarya</taxon>
        <taxon>Ascomycota</taxon>
        <taxon>Pezizomycotina</taxon>
        <taxon>Leotiomycetes</taxon>
        <taxon>Helotiales</taxon>
        <taxon>Pleuroascaceae</taxon>
        <taxon>Venustampulla</taxon>
    </lineage>
</organism>
<dbReference type="Pfam" id="PF03525">
    <property type="entry name" value="Meiotic_rec114"/>
    <property type="match status" value="1"/>
</dbReference>
<feature type="compositionally biased region" description="Polar residues" evidence="1">
    <location>
        <begin position="360"/>
        <end position="370"/>
    </location>
</feature>
<dbReference type="GO" id="GO:0007131">
    <property type="term" value="P:reciprocal meiotic recombination"/>
    <property type="evidence" value="ECO:0007669"/>
    <property type="project" value="InterPro"/>
</dbReference>
<feature type="region of interest" description="Disordered" evidence="1">
    <location>
        <begin position="232"/>
        <end position="255"/>
    </location>
</feature>
<dbReference type="InterPro" id="IPR004354">
    <property type="entry name" value="Meiotic_Rec114"/>
</dbReference>
<feature type="compositionally biased region" description="Polar residues" evidence="1">
    <location>
        <begin position="296"/>
        <end position="318"/>
    </location>
</feature>
<feature type="region of interest" description="Disordered" evidence="1">
    <location>
        <begin position="531"/>
        <end position="556"/>
    </location>
</feature>
<proteinExistence type="predicted"/>
<feature type="compositionally biased region" description="Polar residues" evidence="1">
    <location>
        <begin position="492"/>
        <end position="503"/>
    </location>
</feature>
<feature type="region of interest" description="Disordered" evidence="1">
    <location>
        <begin position="492"/>
        <end position="515"/>
    </location>
</feature>
<feature type="compositionally biased region" description="Polar residues" evidence="1">
    <location>
        <begin position="235"/>
        <end position="251"/>
    </location>
</feature>
<feature type="region of interest" description="Disordered" evidence="1">
    <location>
        <begin position="343"/>
        <end position="406"/>
    </location>
</feature>
<dbReference type="Proteomes" id="UP000254866">
    <property type="component" value="Unassembled WGS sequence"/>
</dbReference>
<evidence type="ECO:0000313" key="3">
    <source>
        <dbReference type="Proteomes" id="UP000254866"/>
    </source>
</evidence>
<keyword evidence="3" id="KW-1185">Reference proteome</keyword>
<name>A0A370TNF4_9HELO</name>
<evidence type="ECO:0000256" key="1">
    <source>
        <dbReference type="SAM" id="MobiDB-lite"/>
    </source>
</evidence>